<dbReference type="Proteomes" id="UP000181969">
    <property type="component" value="Unassembled WGS sequence"/>
</dbReference>
<dbReference type="Gene3D" id="3.40.30.10">
    <property type="entry name" value="Glutaredoxin"/>
    <property type="match status" value="1"/>
</dbReference>
<dbReference type="InterPro" id="IPR006504">
    <property type="entry name" value="Tscrpt_reg_Spx/MgsR"/>
</dbReference>
<evidence type="ECO:0000313" key="7">
    <source>
        <dbReference type="EMBL" id="WEA14667.1"/>
    </source>
</evidence>
<dbReference type="PROSITE" id="PS51353">
    <property type="entry name" value="ARSC"/>
    <property type="match status" value="1"/>
</dbReference>
<dbReference type="OrthoDB" id="9794155at2"/>
<dbReference type="OMA" id="RNIFAKP"/>
<organism evidence="6 8">
    <name type="scientific">Lactococcus garvieae</name>
    <dbReference type="NCBI Taxonomy" id="1363"/>
    <lineage>
        <taxon>Bacteria</taxon>
        <taxon>Bacillati</taxon>
        <taxon>Bacillota</taxon>
        <taxon>Bacilli</taxon>
        <taxon>Lactobacillales</taxon>
        <taxon>Streptococcaceae</taxon>
        <taxon>Lactococcus</taxon>
    </lineage>
</organism>
<dbReference type="SUPFAM" id="SSF52833">
    <property type="entry name" value="Thioredoxin-like"/>
    <property type="match status" value="1"/>
</dbReference>
<dbReference type="EMBL" id="JARYTV010000001">
    <property type="protein sequence ID" value="MDH7959118.1"/>
    <property type="molecule type" value="Genomic_DNA"/>
</dbReference>
<dbReference type="RefSeq" id="WP_004257371.1">
    <property type="nucleotide sequence ID" value="NZ_AP026069.1"/>
</dbReference>
<dbReference type="Proteomes" id="UP001217324">
    <property type="component" value="Chromosome"/>
</dbReference>
<reference evidence="6 8" key="1">
    <citation type="submission" date="2016-10" db="EMBL/GenBank/DDBJ databases">
        <authorList>
            <person name="de Groot N.N."/>
        </authorList>
    </citation>
    <scope>NUCLEOTIDE SEQUENCE [LARGE SCALE GENOMIC DNA]</scope>
    <source>
        <strain evidence="6 8">M79</strain>
    </source>
</reference>
<sequence>MIKFYYTPSCTSCRKAKVWLENHNLEYTEHNLFADPLTEEEIGELLAKTENGTEDLISTRSQAFKNLNVNVEEMTVKEWTKFISEHPELLRRPLLVKGPQLQAGFNEDQLRSFFSREYRQIELQTTKSAVA</sequence>
<dbReference type="InterPro" id="IPR006660">
    <property type="entry name" value="Arsenate_reductase-like"/>
</dbReference>
<gene>
    <name evidence="4" type="primary">spxA1_1</name>
    <name evidence="5" type="synonym">spx</name>
    <name evidence="4" type="ORF">ikelab_02230</name>
    <name evidence="7" type="ORF">PWF74_03935</name>
    <name evidence="5" type="ORF">QHR29_01325</name>
    <name evidence="6" type="ORF">SAMN05216438_101122</name>
</gene>
<dbReference type="EMBL" id="FOTJ01000001">
    <property type="protein sequence ID" value="SFL07760.1"/>
    <property type="molecule type" value="Genomic_DNA"/>
</dbReference>
<evidence type="ECO:0000313" key="4">
    <source>
        <dbReference type="EMBL" id="GFO50948.1"/>
    </source>
</evidence>
<dbReference type="PANTHER" id="PTHR30041">
    <property type="entry name" value="ARSENATE REDUCTASE"/>
    <property type="match status" value="1"/>
</dbReference>
<dbReference type="CDD" id="cd03032">
    <property type="entry name" value="ArsC_Spx"/>
    <property type="match status" value="1"/>
</dbReference>
<evidence type="ECO:0000256" key="3">
    <source>
        <dbReference type="PROSITE-ProRule" id="PRU01282"/>
    </source>
</evidence>
<dbReference type="NCBIfam" id="TIGR01617">
    <property type="entry name" value="arsC_related"/>
    <property type="match status" value="1"/>
</dbReference>
<evidence type="ECO:0000313" key="9">
    <source>
        <dbReference type="Proteomes" id="UP000504756"/>
    </source>
</evidence>
<evidence type="ECO:0000313" key="8">
    <source>
        <dbReference type="Proteomes" id="UP000181969"/>
    </source>
</evidence>
<accession>A0A1I4ERL8</accession>
<evidence type="ECO:0000256" key="1">
    <source>
        <dbReference type="ARBA" id="ARBA00023157"/>
    </source>
</evidence>
<evidence type="ECO:0000313" key="5">
    <source>
        <dbReference type="EMBL" id="MDH7959118.1"/>
    </source>
</evidence>
<dbReference type="PROSITE" id="PS51354">
    <property type="entry name" value="GLUTAREDOXIN_2"/>
    <property type="match status" value="1"/>
</dbReference>
<keyword evidence="1" id="KW-1015">Disulfide bond</keyword>
<dbReference type="EMBL" id="CP118627">
    <property type="protein sequence ID" value="WEA14667.1"/>
    <property type="molecule type" value="Genomic_DNA"/>
</dbReference>
<dbReference type="PANTHER" id="PTHR30041:SF7">
    <property type="entry name" value="GLOBAL TRANSCRIPTIONAL REGULATOR SPX"/>
    <property type="match status" value="1"/>
</dbReference>
<reference evidence="5" key="4">
    <citation type="submission" date="2023-04" db="EMBL/GenBank/DDBJ databases">
        <title>Genomic analysis of Lactococcus garvieae isolates.</title>
        <authorList>
            <person name="Zhanghang C."/>
        </authorList>
    </citation>
    <scope>NUCLEOTIDE SEQUENCE</scope>
    <source>
        <strain evidence="5">ZB-1</strain>
    </source>
</reference>
<comment type="similarity">
    <text evidence="3">Belongs to the ArsC family.</text>
</comment>
<keyword evidence="2" id="KW-0676">Redox-active center</keyword>
<evidence type="ECO:0000313" key="6">
    <source>
        <dbReference type="EMBL" id="SFL07760.1"/>
    </source>
</evidence>
<dbReference type="Pfam" id="PF03960">
    <property type="entry name" value="ArsC"/>
    <property type="match status" value="1"/>
</dbReference>
<protein>
    <submittedName>
        <fullName evidence="4 6">Regulatory protein spx</fullName>
    </submittedName>
    <submittedName>
        <fullName evidence="5">Transcriptional regulator Spx</fullName>
    </submittedName>
</protein>
<evidence type="ECO:0000256" key="2">
    <source>
        <dbReference type="ARBA" id="ARBA00023284"/>
    </source>
</evidence>
<dbReference type="InterPro" id="IPR036249">
    <property type="entry name" value="Thioredoxin-like_sf"/>
</dbReference>
<dbReference type="AlphaFoldDB" id="A0A1I4ERL8"/>
<dbReference type="GeneID" id="61074298"/>
<dbReference type="Proteomes" id="UP001157396">
    <property type="component" value="Unassembled WGS sequence"/>
</dbReference>
<dbReference type="NCBIfam" id="NF002459">
    <property type="entry name" value="PRK01655.1"/>
    <property type="match status" value="1"/>
</dbReference>
<proteinExistence type="inferred from homology"/>
<name>A0A1I4ERL8_9LACT</name>
<dbReference type="Proteomes" id="UP000504756">
    <property type="component" value="Unassembled WGS sequence"/>
</dbReference>
<reference evidence="7" key="3">
    <citation type="submission" date="2023-02" db="EMBL/GenBank/DDBJ databases">
        <title>Comparative genomics and fermentation flavor characterization of five lactic acid bacteria reveal flavor biosynthesis metabolic pathways in fermented muskmelon puree.</title>
        <authorList>
            <person name="Yuan L."/>
            <person name="Li M."/>
            <person name="Xu X."/>
            <person name="Lao F."/>
            <person name="Wu J."/>
        </authorList>
    </citation>
    <scope>NUCLEOTIDE SEQUENCE</scope>
    <source>
        <strain evidence="7">Pa-2</strain>
    </source>
</reference>
<dbReference type="EMBL" id="BLXU01000001">
    <property type="protein sequence ID" value="GFO50948.1"/>
    <property type="molecule type" value="Genomic_DNA"/>
</dbReference>
<reference evidence="4 9" key="2">
    <citation type="submission" date="2020-06" db="EMBL/GenBank/DDBJ databases">
        <title>Draft genome sequence of Lactic acid bacteria from Okinawan-style tofu.</title>
        <authorList>
            <person name="Takara I."/>
            <person name="Ikematsu S."/>
        </authorList>
    </citation>
    <scope>NUCLEOTIDE SEQUENCE [LARGE SCALE GENOMIC DNA]</scope>
    <source>
        <strain evidence="9">lg38</strain>
        <strain evidence="4">Lg38</strain>
    </source>
</reference>